<dbReference type="InterPro" id="IPR002213">
    <property type="entry name" value="UDP_glucos_trans"/>
</dbReference>
<dbReference type="PANTHER" id="PTHR48043">
    <property type="entry name" value="EG:EG0003.4 PROTEIN-RELATED"/>
    <property type="match status" value="1"/>
</dbReference>
<dbReference type="InterPro" id="IPR035595">
    <property type="entry name" value="UDP_glycos_trans_CS"/>
</dbReference>
<evidence type="ECO:0000256" key="5">
    <source>
        <dbReference type="ARBA" id="ARBA00047475"/>
    </source>
</evidence>
<name>A0ABR1C3G8_NECAM</name>
<keyword evidence="4" id="KW-0732">Signal</keyword>
<evidence type="ECO:0000256" key="4">
    <source>
        <dbReference type="ARBA" id="ARBA00022729"/>
    </source>
</evidence>
<feature type="transmembrane region" description="Helical" evidence="7">
    <location>
        <begin position="495"/>
        <end position="519"/>
    </location>
</feature>
<dbReference type="EMBL" id="JAVFWL010000001">
    <property type="protein sequence ID" value="KAK6731816.1"/>
    <property type="molecule type" value="Genomic_DNA"/>
</dbReference>
<protein>
    <recommendedName>
        <fullName evidence="7">UDP-glucuronosyltransferase</fullName>
        <ecNumber evidence="7">2.4.1.17</ecNumber>
    </recommendedName>
</protein>
<sequence length="534" mass="61089">MIHRYVLLSILLLLPITVTCYKMLLLVSDLSPSQVVFNRRVAETLANAGHDVTMTIFTGVNDSDSKFVDIAKNVKIYRVYSSFGFDKKDYEKEIAKNSFEDPSGGIFRIFEELNMFSAVLEEYCRKAVENREFLEWLTAERFDLAFVDVYNVCHIGLIHYARIPSWIWLSSGPLEDFVAYFMGVPTIPSYMPPTLMESSDHMNFMERTKSLTGHGLTHCFWGKYFADPITTVFRELIDPEFPDVVHIAKRCPLVMVNSNELIELPRPTLAKIVNIGGVGFQLKDAKPLPAEFQRIVDAAENVVVFSFGSIAPSHLIPMSWKIAFIDAFKRFPKYHFIWRYMGTDLQDKIPSNVHTFKWLPQSDLLKNPKTKAFISHGGYNSLMEAITAGVPLITIALFGDQPKNAKLAERFHYSVNIPKQDVNADTIFKALNKLFQDQSYTQQIKRVSEMLKKKPVTSSHLLVSWAEFVAEFKTLDNLVPAGNKLNFFQYYSLDVFAFLLLVTAITLYVSWKFVAFLAVKLCSRLFRSKKEKKA</sequence>
<comment type="subcellular location">
    <subcellularLocation>
        <location evidence="7">Membrane</location>
        <topology evidence="7">Single-pass membrane protein</topology>
    </subcellularLocation>
</comment>
<keyword evidence="7" id="KW-0472">Membrane</keyword>
<keyword evidence="2 6" id="KW-0328">Glycosyltransferase</keyword>
<dbReference type="PROSITE" id="PS00375">
    <property type="entry name" value="UDPGT"/>
    <property type="match status" value="1"/>
</dbReference>
<proteinExistence type="inferred from homology"/>
<dbReference type="CDD" id="cd03784">
    <property type="entry name" value="GT1_Gtf-like"/>
    <property type="match status" value="1"/>
</dbReference>
<dbReference type="InterPro" id="IPR050271">
    <property type="entry name" value="UDP-glycosyltransferase"/>
</dbReference>
<keyword evidence="3 6" id="KW-0808">Transferase</keyword>
<organism evidence="8 9">
    <name type="scientific">Necator americanus</name>
    <name type="common">Human hookworm</name>
    <dbReference type="NCBI Taxonomy" id="51031"/>
    <lineage>
        <taxon>Eukaryota</taxon>
        <taxon>Metazoa</taxon>
        <taxon>Ecdysozoa</taxon>
        <taxon>Nematoda</taxon>
        <taxon>Chromadorea</taxon>
        <taxon>Rhabditida</taxon>
        <taxon>Rhabditina</taxon>
        <taxon>Rhabditomorpha</taxon>
        <taxon>Strongyloidea</taxon>
        <taxon>Ancylostomatidae</taxon>
        <taxon>Bunostominae</taxon>
        <taxon>Necator</taxon>
    </lineage>
</organism>
<evidence type="ECO:0000313" key="8">
    <source>
        <dbReference type="EMBL" id="KAK6731816.1"/>
    </source>
</evidence>
<comment type="similarity">
    <text evidence="1 6">Belongs to the UDP-glycosyltransferase family.</text>
</comment>
<gene>
    <name evidence="8" type="primary">Necator_chrI.g4090</name>
    <name evidence="8" type="ORF">RB195_007961</name>
</gene>
<dbReference type="SUPFAM" id="SSF53756">
    <property type="entry name" value="UDP-Glycosyltransferase/glycogen phosphorylase"/>
    <property type="match status" value="1"/>
</dbReference>
<evidence type="ECO:0000256" key="7">
    <source>
        <dbReference type="RuleBase" id="RU362059"/>
    </source>
</evidence>
<dbReference type="EC" id="2.4.1.17" evidence="7"/>
<evidence type="ECO:0000313" key="9">
    <source>
        <dbReference type="Proteomes" id="UP001303046"/>
    </source>
</evidence>
<dbReference type="PANTHER" id="PTHR48043:SF145">
    <property type="entry name" value="FI06409P-RELATED"/>
    <property type="match status" value="1"/>
</dbReference>
<evidence type="ECO:0000256" key="6">
    <source>
        <dbReference type="RuleBase" id="RU003718"/>
    </source>
</evidence>
<keyword evidence="9" id="KW-1185">Reference proteome</keyword>
<dbReference type="Pfam" id="PF00201">
    <property type="entry name" value="UDPGT"/>
    <property type="match status" value="1"/>
</dbReference>
<comment type="catalytic activity">
    <reaction evidence="5 7">
        <text>glucuronate acceptor + UDP-alpha-D-glucuronate = acceptor beta-D-glucuronoside + UDP + H(+)</text>
        <dbReference type="Rhea" id="RHEA:21032"/>
        <dbReference type="ChEBI" id="CHEBI:15378"/>
        <dbReference type="ChEBI" id="CHEBI:58052"/>
        <dbReference type="ChEBI" id="CHEBI:58223"/>
        <dbReference type="ChEBI" id="CHEBI:132367"/>
        <dbReference type="ChEBI" id="CHEBI:132368"/>
        <dbReference type="EC" id="2.4.1.17"/>
    </reaction>
</comment>
<dbReference type="Proteomes" id="UP001303046">
    <property type="component" value="Unassembled WGS sequence"/>
</dbReference>
<evidence type="ECO:0000256" key="2">
    <source>
        <dbReference type="ARBA" id="ARBA00022676"/>
    </source>
</evidence>
<keyword evidence="7" id="KW-1133">Transmembrane helix</keyword>
<evidence type="ECO:0000256" key="1">
    <source>
        <dbReference type="ARBA" id="ARBA00009995"/>
    </source>
</evidence>
<accession>A0ABR1C3G8</accession>
<comment type="caution">
    <text evidence="8">The sequence shown here is derived from an EMBL/GenBank/DDBJ whole genome shotgun (WGS) entry which is preliminary data.</text>
</comment>
<dbReference type="Gene3D" id="3.40.50.2000">
    <property type="entry name" value="Glycogen Phosphorylase B"/>
    <property type="match status" value="1"/>
</dbReference>
<reference evidence="8 9" key="1">
    <citation type="submission" date="2023-08" db="EMBL/GenBank/DDBJ databases">
        <title>A Necator americanus chromosomal reference genome.</title>
        <authorList>
            <person name="Ilik V."/>
            <person name="Petrzelkova K.J."/>
            <person name="Pardy F."/>
            <person name="Fuh T."/>
            <person name="Niatou-Singa F.S."/>
            <person name="Gouil Q."/>
            <person name="Baker L."/>
            <person name="Ritchie M.E."/>
            <person name="Jex A.R."/>
            <person name="Gazzola D."/>
            <person name="Li H."/>
            <person name="Toshio Fujiwara R."/>
            <person name="Zhan B."/>
            <person name="Aroian R.V."/>
            <person name="Pafco B."/>
            <person name="Schwarz E.M."/>
        </authorList>
    </citation>
    <scope>NUCLEOTIDE SEQUENCE [LARGE SCALE GENOMIC DNA]</scope>
    <source>
        <strain evidence="8 9">Aroian</strain>
        <tissue evidence="8">Whole animal</tissue>
    </source>
</reference>
<evidence type="ECO:0000256" key="3">
    <source>
        <dbReference type="ARBA" id="ARBA00022679"/>
    </source>
</evidence>
<keyword evidence="7" id="KW-0812">Transmembrane</keyword>